<organism evidence="2 3">
    <name type="scientific">Prymnesium parvum</name>
    <name type="common">Toxic golden alga</name>
    <dbReference type="NCBI Taxonomy" id="97485"/>
    <lineage>
        <taxon>Eukaryota</taxon>
        <taxon>Haptista</taxon>
        <taxon>Haptophyta</taxon>
        <taxon>Prymnesiophyceae</taxon>
        <taxon>Prymnesiales</taxon>
        <taxon>Prymnesiaceae</taxon>
        <taxon>Prymnesium</taxon>
    </lineage>
</organism>
<dbReference type="EMBL" id="JBGBPQ010000005">
    <property type="protein sequence ID" value="KAL1523590.1"/>
    <property type="molecule type" value="Genomic_DNA"/>
</dbReference>
<proteinExistence type="predicted"/>
<protein>
    <submittedName>
        <fullName evidence="2">Uncharacterized protein</fullName>
    </submittedName>
</protein>
<comment type="caution">
    <text evidence="2">The sequence shown here is derived from an EMBL/GenBank/DDBJ whole genome shotgun (WGS) entry which is preliminary data.</text>
</comment>
<gene>
    <name evidence="2" type="ORF">AB1Y20_018526</name>
</gene>
<evidence type="ECO:0000313" key="3">
    <source>
        <dbReference type="Proteomes" id="UP001515480"/>
    </source>
</evidence>
<accession>A0AB34JNX4</accession>
<evidence type="ECO:0000256" key="1">
    <source>
        <dbReference type="SAM" id="MobiDB-lite"/>
    </source>
</evidence>
<name>A0AB34JNX4_PRYPA</name>
<keyword evidence="3" id="KW-1185">Reference proteome</keyword>
<reference evidence="2 3" key="1">
    <citation type="journal article" date="2024" name="Science">
        <title>Giant polyketide synthase enzymes in the biosynthesis of giant marine polyether toxins.</title>
        <authorList>
            <person name="Fallon T.R."/>
            <person name="Shende V.V."/>
            <person name="Wierzbicki I.H."/>
            <person name="Pendleton A.L."/>
            <person name="Watervoot N.F."/>
            <person name="Auber R.P."/>
            <person name="Gonzalez D.J."/>
            <person name="Wisecaver J.H."/>
            <person name="Moore B.S."/>
        </authorList>
    </citation>
    <scope>NUCLEOTIDE SEQUENCE [LARGE SCALE GENOMIC DNA]</scope>
    <source>
        <strain evidence="2 3">12B1</strain>
    </source>
</reference>
<dbReference type="AlphaFoldDB" id="A0AB34JNX4"/>
<feature type="region of interest" description="Disordered" evidence="1">
    <location>
        <begin position="1"/>
        <end position="31"/>
    </location>
</feature>
<evidence type="ECO:0000313" key="2">
    <source>
        <dbReference type="EMBL" id="KAL1523590.1"/>
    </source>
</evidence>
<sequence length="233" mass="25267">MVVQGNAAAHGGAEGRAACGAEEEGSSASHQGARDHAFIPVSVHTFHQTQGWTMADRDDDDDDDADQVIAVLHGDVIIEDNCVDIQLGRCCRAPSRRMPLTSLRMPLAEMECVTYMDSEWPEEAGAFAKSGNDLVLSCHALRDRSLVLFEQNGCRHVLRLATSARAHNLQIALVEALKSRIASMPTTTSVSQGAAVLSEATSPQSENERRMASAKKSWKKLVYEHCKTGFSSD</sequence>
<dbReference type="Proteomes" id="UP001515480">
    <property type="component" value="Unassembled WGS sequence"/>
</dbReference>
<feature type="region of interest" description="Disordered" evidence="1">
    <location>
        <begin position="197"/>
        <end position="216"/>
    </location>
</feature>